<dbReference type="SUPFAM" id="SSF51126">
    <property type="entry name" value="Pectin lyase-like"/>
    <property type="match status" value="1"/>
</dbReference>
<dbReference type="InterPro" id="IPR011050">
    <property type="entry name" value="Pectin_lyase_fold/virulence"/>
</dbReference>
<reference evidence="1" key="1">
    <citation type="journal article" date="2015" name="Nature">
        <title>Complex archaea that bridge the gap between prokaryotes and eukaryotes.</title>
        <authorList>
            <person name="Spang A."/>
            <person name="Saw J.H."/>
            <person name="Jorgensen S.L."/>
            <person name="Zaremba-Niedzwiedzka K."/>
            <person name="Martijn J."/>
            <person name="Lind A.E."/>
            <person name="van Eijk R."/>
            <person name="Schleper C."/>
            <person name="Guy L."/>
            <person name="Ettema T.J."/>
        </authorList>
    </citation>
    <scope>NUCLEOTIDE SEQUENCE</scope>
</reference>
<dbReference type="EMBL" id="LAZR01049398">
    <property type="protein sequence ID" value="KKK89743.1"/>
    <property type="molecule type" value="Genomic_DNA"/>
</dbReference>
<evidence type="ECO:0000313" key="1">
    <source>
        <dbReference type="EMBL" id="KKK89743.1"/>
    </source>
</evidence>
<gene>
    <name evidence="1" type="ORF">LCGC14_2730050</name>
</gene>
<sequence>MAGPTPLYVDPAINAGSGVGTEIDPFGDLQYGLDRQGTDYTRDAVDGNQFVLTPGTPEILTGPLDKTGYGTPTRAAPLVIIGAAGFIEGTGADEQAEIDGNGNSIWNDAAQDGIHFINLKMHNSGAGNPLLFFDRYCSMQDCELYGPALNGVFFDGFSTAAIGNFVHDTETFGISSPQYMRGNLVMNCGTTQVQPTSQCFMERNILYVENDTNARAIYLLGSTVYNIVNNTMEINGSNQR</sequence>
<dbReference type="Gene3D" id="2.160.20.10">
    <property type="entry name" value="Single-stranded right-handed beta-helix, Pectin lyase-like"/>
    <property type="match status" value="1"/>
</dbReference>
<protein>
    <recommendedName>
        <fullName evidence="2">Right handed beta helix domain-containing protein</fullName>
    </recommendedName>
</protein>
<feature type="non-terminal residue" evidence="1">
    <location>
        <position position="240"/>
    </location>
</feature>
<proteinExistence type="predicted"/>
<name>A0A0F8Z7N5_9ZZZZ</name>
<evidence type="ECO:0008006" key="2">
    <source>
        <dbReference type="Google" id="ProtNLM"/>
    </source>
</evidence>
<dbReference type="InterPro" id="IPR012334">
    <property type="entry name" value="Pectin_lyas_fold"/>
</dbReference>
<comment type="caution">
    <text evidence="1">The sequence shown here is derived from an EMBL/GenBank/DDBJ whole genome shotgun (WGS) entry which is preliminary data.</text>
</comment>
<dbReference type="AlphaFoldDB" id="A0A0F8Z7N5"/>
<accession>A0A0F8Z7N5</accession>
<organism evidence="1">
    <name type="scientific">marine sediment metagenome</name>
    <dbReference type="NCBI Taxonomy" id="412755"/>
    <lineage>
        <taxon>unclassified sequences</taxon>
        <taxon>metagenomes</taxon>
        <taxon>ecological metagenomes</taxon>
    </lineage>
</organism>